<gene>
    <name evidence="6" type="ORF">RN001_011135</name>
</gene>
<feature type="binding site" evidence="3">
    <location>
        <position position="89"/>
    </location>
    <ligand>
        <name>substrate</name>
    </ligand>
</feature>
<feature type="binding site" evidence="4">
    <location>
        <position position="156"/>
    </location>
    <ligand>
        <name>Zn(2+)</name>
        <dbReference type="ChEBI" id="CHEBI:29105"/>
    </ligand>
</feature>
<feature type="binding site" evidence="3">
    <location>
        <begin position="45"/>
        <end position="64"/>
    </location>
    <ligand>
        <name>NAD(+)</name>
        <dbReference type="ChEBI" id="CHEBI:57540"/>
    </ligand>
</feature>
<dbReference type="GO" id="GO:0008270">
    <property type="term" value="F:zinc ion binding"/>
    <property type="evidence" value="ECO:0007669"/>
    <property type="project" value="UniProtKB-UniRule"/>
</dbReference>
<evidence type="ECO:0000313" key="6">
    <source>
        <dbReference type="EMBL" id="KAK4878629.1"/>
    </source>
</evidence>
<dbReference type="GO" id="GO:0070403">
    <property type="term" value="F:NAD+ binding"/>
    <property type="evidence" value="ECO:0007669"/>
    <property type="project" value="UniProtKB-UniRule"/>
</dbReference>
<feature type="binding site" evidence="3 4">
    <location>
        <position position="153"/>
    </location>
    <ligand>
        <name>Zn(2+)</name>
        <dbReference type="ChEBI" id="CHEBI:29105"/>
    </ligand>
</feature>
<name>A0AAN7PVN3_9COLE</name>
<dbReference type="GO" id="GO:0036055">
    <property type="term" value="F:protein-succinyllysine desuccinylase activity"/>
    <property type="evidence" value="ECO:0007669"/>
    <property type="project" value="UniProtKB-UniRule"/>
</dbReference>
<keyword evidence="3 4" id="KW-0862">Zinc</keyword>
<dbReference type="InterPro" id="IPR027546">
    <property type="entry name" value="Sirtuin_class_III"/>
</dbReference>
<dbReference type="PANTHER" id="PTHR11085">
    <property type="entry name" value="NAD-DEPENDENT PROTEIN DEACYLASE SIRTUIN-5, MITOCHONDRIAL-RELATED"/>
    <property type="match status" value="1"/>
</dbReference>
<dbReference type="GO" id="GO:0036054">
    <property type="term" value="F:protein-malonyllysine demalonylase activity"/>
    <property type="evidence" value="ECO:0007669"/>
    <property type="project" value="UniProtKB-UniRule"/>
</dbReference>
<comment type="catalytic activity">
    <reaction evidence="3">
        <text>N(6)-succinyl-L-lysyl-[protein] + NAD(+) + H2O = 2''-O-succinyl-ADP-D-ribose + nicotinamide + L-lysyl-[protein]</text>
        <dbReference type="Rhea" id="RHEA:47668"/>
        <dbReference type="Rhea" id="RHEA-COMP:9752"/>
        <dbReference type="Rhea" id="RHEA-COMP:11877"/>
        <dbReference type="ChEBI" id="CHEBI:15377"/>
        <dbReference type="ChEBI" id="CHEBI:17154"/>
        <dbReference type="ChEBI" id="CHEBI:29969"/>
        <dbReference type="ChEBI" id="CHEBI:57540"/>
        <dbReference type="ChEBI" id="CHEBI:87830"/>
        <dbReference type="ChEBI" id="CHEBI:87832"/>
    </reaction>
</comment>
<comment type="caution">
    <text evidence="6">The sequence shown here is derived from an EMBL/GenBank/DDBJ whole genome shotgun (WGS) entry which is preliminary data.</text>
</comment>
<dbReference type="GO" id="GO:0005739">
    <property type="term" value="C:mitochondrion"/>
    <property type="evidence" value="ECO:0007669"/>
    <property type="project" value="UniProtKB-SubCell"/>
</dbReference>
<keyword evidence="3" id="KW-0496">Mitochondrion</keyword>
<keyword evidence="1 3" id="KW-0808">Transferase</keyword>
<comment type="catalytic activity">
    <reaction evidence="3">
        <text>N(6)-glutaryl-L-lysyl-[protein] + NAD(+) + H2O = 2''-O-glutaryl-ADP-D-ribose + nicotinamide + L-lysyl-[protein]</text>
        <dbReference type="Rhea" id="RHEA:47664"/>
        <dbReference type="Rhea" id="RHEA-COMP:9752"/>
        <dbReference type="Rhea" id="RHEA-COMP:11875"/>
        <dbReference type="ChEBI" id="CHEBI:15377"/>
        <dbReference type="ChEBI" id="CHEBI:17154"/>
        <dbReference type="ChEBI" id="CHEBI:29969"/>
        <dbReference type="ChEBI" id="CHEBI:57540"/>
        <dbReference type="ChEBI" id="CHEBI:87828"/>
        <dbReference type="ChEBI" id="CHEBI:87829"/>
    </reaction>
</comment>
<feature type="binding site" evidence="3">
    <location>
        <position position="274"/>
    </location>
    <ligand>
        <name>NAD(+)</name>
        <dbReference type="ChEBI" id="CHEBI:57540"/>
    </ligand>
</feature>
<dbReference type="HAMAP" id="MF_01121">
    <property type="entry name" value="Sirtuin_ClassIII"/>
    <property type="match status" value="1"/>
</dbReference>
<organism evidence="6 7">
    <name type="scientific">Aquatica leii</name>
    <dbReference type="NCBI Taxonomy" id="1421715"/>
    <lineage>
        <taxon>Eukaryota</taxon>
        <taxon>Metazoa</taxon>
        <taxon>Ecdysozoa</taxon>
        <taxon>Arthropoda</taxon>
        <taxon>Hexapoda</taxon>
        <taxon>Insecta</taxon>
        <taxon>Pterygota</taxon>
        <taxon>Neoptera</taxon>
        <taxon>Endopterygota</taxon>
        <taxon>Coleoptera</taxon>
        <taxon>Polyphaga</taxon>
        <taxon>Elateriformia</taxon>
        <taxon>Elateroidea</taxon>
        <taxon>Lampyridae</taxon>
        <taxon>Luciolinae</taxon>
        <taxon>Aquatica</taxon>
    </lineage>
</organism>
<dbReference type="InterPro" id="IPR026590">
    <property type="entry name" value="Ssirtuin_cat_dom"/>
</dbReference>
<sequence>MAFTKTFKSFLINLGIMAGPSLKISDFAGFRKVLDSATKIAVLTGAGVSAESGIGTFRGPAGMWRTHNAMDLATLKAFEANPSLVWEFYEWRRSMAFNARPNKAHLALVEFENKCIKENRVFTLMTQNVDGLHIRAGSKNVFEIHGSLRKVKCTKCKLVYENTDVPICEALRGRGDPEKATTSDIPISDLPKCKNCSGLLRPDIVWFGEILDDNVLSKCVKALEACELFLVVGTSAIVYPAAGFAPFVQDRGVPVAEFNTDPISAVNFVFRGPCGTTLPEALGIDKE</sequence>
<dbReference type="Pfam" id="PF02146">
    <property type="entry name" value="SIR2"/>
    <property type="match status" value="1"/>
</dbReference>
<evidence type="ECO:0000256" key="2">
    <source>
        <dbReference type="ARBA" id="ARBA00023027"/>
    </source>
</evidence>
<dbReference type="Proteomes" id="UP001353858">
    <property type="component" value="Unassembled WGS sequence"/>
</dbReference>
<dbReference type="PROSITE" id="PS50305">
    <property type="entry name" value="SIRTUIN"/>
    <property type="match status" value="1"/>
</dbReference>
<dbReference type="SUPFAM" id="SSF52467">
    <property type="entry name" value="DHS-like NAD/FAD-binding domain"/>
    <property type="match status" value="1"/>
</dbReference>
<protein>
    <recommendedName>
        <fullName evidence="3">NAD-dependent protein deacylase</fullName>
        <ecNumber evidence="3">2.3.1.-</ecNumber>
    </recommendedName>
    <alternativeName>
        <fullName evidence="3">Regulatory protein SIR2 homolog 5</fullName>
    </alternativeName>
</protein>
<dbReference type="AlphaFoldDB" id="A0AAN7PVN3"/>
<keyword evidence="2 3" id="KW-0520">NAD</keyword>
<comment type="similarity">
    <text evidence="3">Belongs to the sirtuin family. Class III subfamily.</text>
</comment>
<feature type="active site" description="Proton acceptor" evidence="3 4">
    <location>
        <position position="145"/>
    </location>
</feature>
<dbReference type="InterPro" id="IPR003000">
    <property type="entry name" value="Sirtuin"/>
</dbReference>
<feature type="binding site" evidence="3">
    <location>
        <begin position="259"/>
        <end position="261"/>
    </location>
    <ligand>
        <name>NAD(+)</name>
        <dbReference type="ChEBI" id="CHEBI:57540"/>
    </ligand>
</feature>
<comment type="function">
    <text evidence="3">NAD-dependent lysine demalonylase, desuccinylase and deglutarylase that specifically removes malonyl, succinyl and glutaryl groups on target proteins. Has weak NAD-dependent protein deacetylase activity; however this activity may not be physiologically relevant in vivo.</text>
</comment>
<feature type="domain" description="Deacetylase sirtuin-type" evidence="5">
    <location>
        <begin position="17"/>
        <end position="287"/>
    </location>
</feature>
<feature type="binding site" evidence="3">
    <location>
        <position position="92"/>
    </location>
    <ligand>
        <name>substrate</name>
    </ligand>
</feature>
<evidence type="ECO:0000256" key="1">
    <source>
        <dbReference type="ARBA" id="ARBA00022679"/>
    </source>
</evidence>
<dbReference type="InterPro" id="IPR029035">
    <property type="entry name" value="DHS-like_NAD/FAD-binding_dom"/>
</dbReference>
<dbReference type="GO" id="GO:0017136">
    <property type="term" value="F:histone deacetylase activity, NAD-dependent"/>
    <property type="evidence" value="ECO:0007669"/>
    <property type="project" value="TreeGrafter"/>
</dbReference>
<evidence type="ECO:0000256" key="3">
    <source>
        <dbReference type="HAMAP-Rule" id="MF_03160"/>
    </source>
</evidence>
<comment type="cofactor">
    <cofactor evidence="3">
        <name>Zn(2+)</name>
        <dbReference type="ChEBI" id="CHEBI:29105"/>
    </cofactor>
    <text evidence="3">Binds 1 zinc ion per subunit.</text>
</comment>
<comment type="domain">
    <text evidence="3">In contrast to class I sirtuins, class III sirtuins have only weak deacetylase activity. Difference in substrate specificity is probably due to a larger hydrophobic pocket with 2 residues (Tyr-89 and Arg-92) that bind to malonylated and succinylated substrates and define the specificity.</text>
</comment>
<keyword evidence="7" id="KW-1185">Reference proteome</keyword>
<feature type="binding site" evidence="3">
    <location>
        <begin position="233"/>
        <end position="235"/>
    </location>
    <ligand>
        <name>NAD(+)</name>
        <dbReference type="ChEBI" id="CHEBI:57540"/>
    </ligand>
</feature>
<dbReference type="CDD" id="cd01412">
    <property type="entry name" value="SIRT5_Af1_CobB"/>
    <property type="match status" value="1"/>
</dbReference>
<dbReference type="EMBL" id="JARPUR010000004">
    <property type="protein sequence ID" value="KAK4878629.1"/>
    <property type="molecule type" value="Genomic_DNA"/>
</dbReference>
<reference evidence="7" key="1">
    <citation type="submission" date="2023-01" db="EMBL/GenBank/DDBJ databases">
        <title>Key to firefly adult light organ development and bioluminescence: homeobox transcription factors regulate luciferase expression and transportation to peroxisome.</title>
        <authorList>
            <person name="Fu X."/>
        </authorList>
    </citation>
    <scope>NUCLEOTIDE SEQUENCE [LARGE SCALE GENOMIC DNA]</scope>
</reference>
<feature type="binding site" evidence="3 4">
    <location>
        <position position="196"/>
    </location>
    <ligand>
        <name>Zn(2+)</name>
        <dbReference type="ChEBI" id="CHEBI:29105"/>
    </ligand>
</feature>
<comment type="catalytic activity">
    <reaction evidence="3">
        <text>N(6)-malonyl-L-lysyl-[protein] + NAD(+) + H2O = 2''-O-malonyl-ADP-D-ribose + nicotinamide + L-lysyl-[protein]</text>
        <dbReference type="Rhea" id="RHEA:47672"/>
        <dbReference type="Rhea" id="RHEA-COMP:9752"/>
        <dbReference type="Rhea" id="RHEA-COMP:11878"/>
        <dbReference type="ChEBI" id="CHEBI:15377"/>
        <dbReference type="ChEBI" id="CHEBI:17154"/>
        <dbReference type="ChEBI" id="CHEBI:29969"/>
        <dbReference type="ChEBI" id="CHEBI:57540"/>
        <dbReference type="ChEBI" id="CHEBI:87831"/>
        <dbReference type="ChEBI" id="CHEBI:87833"/>
    </reaction>
</comment>
<comment type="subcellular location">
    <subcellularLocation>
        <location evidence="3">Mitochondrion</location>
    </subcellularLocation>
</comment>
<dbReference type="Gene3D" id="3.40.50.1220">
    <property type="entry name" value="TPP-binding domain"/>
    <property type="match status" value="1"/>
</dbReference>
<proteinExistence type="inferred from homology"/>
<accession>A0AAN7PVN3</accession>
<comment type="caution">
    <text evidence="3">Lacks conserved residue(s) required for the propagation of feature annotation.</text>
</comment>
<evidence type="ECO:0000259" key="5">
    <source>
        <dbReference type="PROSITE" id="PS50305"/>
    </source>
</evidence>
<feature type="binding site" evidence="4">
    <location>
        <position position="193"/>
    </location>
    <ligand>
        <name>Zn(2+)</name>
        <dbReference type="ChEBI" id="CHEBI:29105"/>
    </ligand>
</feature>
<evidence type="ECO:0000313" key="7">
    <source>
        <dbReference type="Proteomes" id="UP001353858"/>
    </source>
</evidence>
<evidence type="ECO:0000256" key="4">
    <source>
        <dbReference type="PROSITE-ProRule" id="PRU00236"/>
    </source>
</evidence>
<dbReference type="EC" id="2.3.1.-" evidence="3"/>
<keyword evidence="3 4" id="KW-0479">Metal-binding</keyword>
<feature type="binding site" evidence="3">
    <location>
        <begin position="127"/>
        <end position="130"/>
    </location>
    <ligand>
        <name>NAD(+)</name>
        <dbReference type="ChEBI" id="CHEBI:57540"/>
    </ligand>
</feature>
<dbReference type="GO" id="GO:0005634">
    <property type="term" value="C:nucleus"/>
    <property type="evidence" value="ECO:0007669"/>
    <property type="project" value="TreeGrafter"/>
</dbReference>
<dbReference type="InterPro" id="IPR026591">
    <property type="entry name" value="Sirtuin_cat_small_dom_sf"/>
</dbReference>
<dbReference type="Gene3D" id="3.30.1600.10">
    <property type="entry name" value="SIR2/SIRT2 'Small Domain"/>
    <property type="match status" value="1"/>
</dbReference>
<dbReference type="InterPro" id="IPR050134">
    <property type="entry name" value="NAD-dep_sirtuin_deacylases"/>
</dbReference>
<dbReference type="PANTHER" id="PTHR11085:SF10">
    <property type="entry name" value="NAD-DEPENDENT PROTEIN DEACYLASE SIRTUIN-5, MITOCHONDRIAL-RELATED"/>
    <property type="match status" value="1"/>
</dbReference>